<dbReference type="Pfam" id="PF00745">
    <property type="entry name" value="GlutR_dimer"/>
    <property type="match status" value="1"/>
</dbReference>
<comment type="pathway">
    <text evidence="4">Porphyrin-containing compound metabolism.</text>
</comment>
<feature type="domain" description="Glutamyl-tRNA reductase N-terminal" evidence="6">
    <location>
        <begin position="81"/>
        <end position="229"/>
    </location>
</feature>
<reference evidence="7" key="1">
    <citation type="journal article" date="2023" name="Nat. Commun.">
        <title>Diploid and tetraploid genomes of Acorus and the evolution of monocots.</title>
        <authorList>
            <person name="Ma L."/>
            <person name="Liu K.W."/>
            <person name="Li Z."/>
            <person name="Hsiao Y.Y."/>
            <person name="Qi Y."/>
            <person name="Fu T."/>
            <person name="Tang G.D."/>
            <person name="Zhang D."/>
            <person name="Sun W.H."/>
            <person name="Liu D.K."/>
            <person name="Li Y."/>
            <person name="Chen G.Z."/>
            <person name="Liu X.D."/>
            <person name="Liao X.Y."/>
            <person name="Jiang Y.T."/>
            <person name="Yu X."/>
            <person name="Hao Y."/>
            <person name="Huang J."/>
            <person name="Zhao X.W."/>
            <person name="Ke S."/>
            <person name="Chen Y.Y."/>
            <person name="Wu W.L."/>
            <person name="Hsu J.L."/>
            <person name="Lin Y.F."/>
            <person name="Huang M.D."/>
            <person name="Li C.Y."/>
            <person name="Huang L."/>
            <person name="Wang Z.W."/>
            <person name="Zhao X."/>
            <person name="Zhong W.Y."/>
            <person name="Peng D.H."/>
            <person name="Ahmad S."/>
            <person name="Lan S."/>
            <person name="Zhang J.S."/>
            <person name="Tsai W.C."/>
            <person name="Van de Peer Y."/>
            <person name="Liu Z.J."/>
        </authorList>
    </citation>
    <scope>NUCLEOTIDE SEQUENCE</scope>
    <source>
        <strain evidence="7">SCP</strain>
    </source>
</reference>
<evidence type="ECO:0000256" key="2">
    <source>
        <dbReference type="ARBA" id="ARBA00023002"/>
    </source>
</evidence>
<name>A0AAV9BIR1_ACOGR</name>
<dbReference type="InterPro" id="IPR015896">
    <property type="entry name" value="4pyrrol_synth_GluRdtase_dimer"/>
</dbReference>
<comment type="caution">
    <text evidence="7">The sequence shown here is derived from an EMBL/GenBank/DDBJ whole genome shotgun (WGS) entry which is preliminary data.</text>
</comment>
<dbReference type="GO" id="GO:0008883">
    <property type="term" value="F:glutamyl-tRNA reductase activity"/>
    <property type="evidence" value="ECO:0007669"/>
    <property type="project" value="InterPro"/>
</dbReference>
<dbReference type="InterPro" id="IPR036453">
    <property type="entry name" value="GluRdtase_dimer_dom_sf"/>
</dbReference>
<dbReference type="InterPro" id="IPR036343">
    <property type="entry name" value="GluRdtase_N_sf"/>
</dbReference>
<evidence type="ECO:0000256" key="3">
    <source>
        <dbReference type="ARBA" id="ARBA00023244"/>
    </source>
</evidence>
<evidence type="ECO:0000256" key="1">
    <source>
        <dbReference type="ARBA" id="ARBA00022857"/>
    </source>
</evidence>
<keyword evidence="2" id="KW-0560">Oxidoreductase</keyword>
<accession>A0AAV9BIR1</accession>
<keyword evidence="3" id="KW-0627">Porphyrin biosynthesis</keyword>
<evidence type="ECO:0000259" key="5">
    <source>
        <dbReference type="Pfam" id="PF00745"/>
    </source>
</evidence>
<protein>
    <submittedName>
        <fullName evidence="7">Uncharacterized protein</fullName>
    </submittedName>
</protein>
<dbReference type="PANTHER" id="PTHR43120">
    <property type="entry name" value="GLUTAMYL-TRNA REDUCTASE 1, CHLOROPLASTIC"/>
    <property type="match status" value="1"/>
</dbReference>
<evidence type="ECO:0000313" key="8">
    <source>
        <dbReference type="Proteomes" id="UP001179952"/>
    </source>
</evidence>
<dbReference type="EMBL" id="JAUJYN010000003">
    <property type="protein sequence ID" value="KAK1276340.1"/>
    <property type="molecule type" value="Genomic_DNA"/>
</dbReference>
<organism evidence="7 8">
    <name type="scientific">Acorus gramineus</name>
    <name type="common">Dwarf sweet flag</name>
    <dbReference type="NCBI Taxonomy" id="55184"/>
    <lineage>
        <taxon>Eukaryota</taxon>
        <taxon>Viridiplantae</taxon>
        <taxon>Streptophyta</taxon>
        <taxon>Embryophyta</taxon>
        <taxon>Tracheophyta</taxon>
        <taxon>Spermatophyta</taxon>
        <taxon>Magnoliopsida</taxon>
        <taxon>Liliopsida</taxon>
        <taxon>Acoraceae</taxon>
        <taxon>Acorus</taxon>
    </lineage>
</organism>
<dbReference type="SUPFAM" id="SSF69075">
    <property type="entry name" value="Glutamyl tRNA-reductase dimerization domain"/>
    <property type="match status" value="1"/>
</dbReference>
<dbReference type="AlphaFoldDB" id="A0AAV9BIR1"/>
<dbReference type="InterPro" id="IPR015895">
    <property type="entry name" value="4pyrrol_synth_GluRdtase_N"/>
</dbReference>
<evidence type="ECO:0000313" key="7">
    <source>
        <dbReference type="EMBL" id="KAK1276340.1"/>
    </source>
</evidence>
<dbReference type="Gene3D" id="3.30.460.30">
    <property type="entry name" value="Glutamyl-tRNA reductase, N-terminal domain"/>
    <property type="match status" value="1"/>
</dbReference>
<evidence type="ECO:0000259" key="6">
    <source>
        <dbReference type="Pfam" id="PF05201"/>
    </source>
</evidence>
<feature type="domain" description="Tetrapyrrole biosynthesis glutamyl-tRNA reductase dimerisation" evidence="5">
    <location>
        <begin position="260"/>
        <end position="361"/>
    </location>
</feature>
<dbReference type="GO" id="GO:0050661">
    <property type="term" value="F:NADP binding"/>
    <property type="evidence" value="ECO:0007669"/>
    <property type="project" value="InterPro"/>
</dbReference>
<dbReference type="PANTHER" id="PTHR43120:SF1">
    <property type="entry name" value="GLUTAMYL-TRNA REDUCTASE 1, CHLOROPLASTIC"/>
    <property type="match status" value="1"/>
</dbReference>
<dbReference type="SUPFAM" id="SSF69742">
    <property type="entry name" value="Glutamyl tRNA-reductase catalytic, N-terminal domain"/>
    <property type="match status" value="1"/>
</dbReference>
<keyword evidence="1" id="KW-0521">NADP</keyword>
<proteinExistence type="predicted"/>
<reference evidence="7" key="2">
    <citation type="submission" date="2023-06" db="EMBL/GenBank/DDBJ databases">
        <authorList>
            <person name="Ma L."/>
            <person name="Liu K.-W."/>
            <person name="Li Z."/>
            <person name="Hsiao Y.-Y."/>
            <person name="Qi Y."/>
            <person name="Fu T."/>
            <person name="Tang G."/>
            <person name="Zhang D."/>
            <person name="Sun W.-H."/>
            <person name="Liu D.-K."/>
            <person name="Li Y."/>
            <person name="Chen G.-Z."/>
            <person name="Liu X.-D."/>
            <person name="Liao X.-Y."/>
            <person name="Jiang Y.-T."/>
            <person name="Yu X."/>
            <person name="Hao Y."/>
            <person name="Huang J."/>
            <person name="Zhao X.-W."/>
            <person name="Ke S."/>
            <person name="Chen Y.-Y."/>
            <person name="Wu W.-L."/>
            <person name="Hsu J.-L."/>
            <person name="Lin Y.-F."/>
            <person name="Huang M.-D."/>
            <person name="Li C.-Y."/>
            <person name="Huang L."/>
            <person name="Wang Z.-W."/>
            <person name="Zhao X."/>
            <person name="Zhong W.-Y."/>
            <person name="Peng D.-H."/>
            <person name="Ahmad S."/>
            <person name="Lan S."/>
            <person name="Zhang J.-S."/>
            <person name="Tsai W.-C."/>
            <person name="Van De Peer Y."/>
            <person name="Liu Z.-J."/>
        </authorList>
    </citation>
    <scope>NUCLEOTIDE SEQUENCE</scope>
    <source>
        <strain evidence="7">SCP</strain>
        <tissue evidence="7">Leaves</tissue>
    </source>
</reference>
<sequence>MTSISPHLVGFPARSVDRSRRRRFQRVAFAATNLKCEVGLGRNGVLEGNLSRKASGRLALELLKSSPANRYSREKSCIAVIGVNFRTAPVEMLEKLAVPEAGWPRAIKELCNLNHIEEAAVLSTSNGTEVYVVALSWHRGVKEVTEWMAKASGVSSSEIRQHLFLLRDSDASQHLFEVSTGLESLIPGESQIQSKVEEVVNVCRGLKGFGENIRELFEDAIMAGRRVHDDLSISSGAVSEVNDHKEVEFDEEEQLRQATKAQTIIMEAVKKFEVRRDQNQLLTSATVHNLNKYANRILESELKTFSQKIGGCDSTEVKKTVEIHMNNILRELLSGPCKHLTENHNLSEVLQNTLVTERVFKLETKKSVIEKKIRAKLEQSQT</sequence>
<dbReference type="Pfam" id="PF05201">
    <property type="entry name" value="GlutR_N"/>
    <property type="match status" value="1"/>
</dbReference>
<dbReference type="FunFam" id="3.30.460.30:FF:000001">
    <property type="entry name" value="Glutamyl-tRNA reductase"/>
    <property type="match status" value="1"/>
</dbReference>
<dbReference type="GO" id="GO:0006779">
    <property type="term" value="P:porphyrin-containing compound biosynthetic process"/>
    <property type="evidence" value="ECO:0007669"/>
    <property type="project" value="UniProtKB-KW"/>
</dbReference>
<dbReference type="Proteomes" id="UP001179952">
    <property type="component" value="Unassembled WGS sequence"/>
</dbReference>
<gene>
    <name evidence="7" type="ORF">QJS04_geneDACA005687</name>
</gene>
<keyword evidence="8" id="KW-1185">Reference proteome</keyword>
<evidence type="ECO:0000256" key="4">
    <source>
        <dbReference type="ARBA" id="ARBA00023444"/>
    </source>
</evidence>